<organism evidence="1 2">
    <name type="scientific">Novosphingobium sediminicola</name>
    <dbReference type="NCBI Taxonomy" id="563162"/>
    <lineage>
        <taxon>Bacteria</taxon>
        <taxon>Pseudomonadati</taxon>
        <taxon>Pseudomonadota</taxon>
        <taxon>Alphaproteobacteria</taxon>
        <taxon>Sphingomonadales</taxon>
        <taxon>Sphingomonadaceae</taxon>
        <taxon>Novosphingobium</taxon>
    </lineage>
</organism>
<gene>
    <name evidence="1" type="ORF">GGR38_004817</name>
</gene>
<sequence>MEFPDGLLNLYLTDIGEPSENQLRIVVAEGLLGEPTQIAIDGIDLGEGRPILVTDESRSFELRWDNYVAYAVRNESFWKAEGDELPRGKMLERRSNSAFFRYVSATTFADDEYPGTLEHWSLTTLNHCVDVVSVWKRGGLVFGQGHIHKSLPHRRLFLCVELLRRKSFQRQWG</sequence>
<dbReference type="AlphaFoldDB" id="A0A7W6CL84"/>
<dbReference type="EMBL" id="JACIDX010000041">
    <property type="protein sequence ID" value="MBB3957842.1"/>
    <property type="molecule type" value="Genomic_DNA"/>
</dbReference>
<dbReference type="RefSeq" id="WP_183629459.1">
    <property type="nucleotide sequence ID" value="NZ_JACIDX010000041.1"/>
</dbReference>
<protein>
    <submittedName>
        <fullName evidence="1">Uncharacterized protein</fullName>
    </submittedName>
</protein>
<name>A0A7W6CL84_9SPHN</name>
<evidence type="ECO:0000313" key="1">
    <source>
        <dbReference type="EMBL" id="MBB3957842.1"/>
    </source>
</evidence>
<dbReference type="Proteomes" id="UP000548867">
    <property type="component" value="Unassembled WGS sequence"/>
</dbReference>
<comment type="caution">
    <text evidence="1">The sequence shown here is derived from an EMBL/GenBank/DDBJ whole genome shotgun (WGS) entry which is preliminary data.</text>
</comment>
<accession>A0A7W6CL84</accession>
<evidence type="ECO:0000313" key="2">
    <source>
        <dbReference type="Proteomes" id="UP000548867"/>
    </source>
</evidence>
<proteinExistence type="predicted"/>
<keyword evidence="2" id="KW-1185">Reference proteome</keyword>
<reference evidence="1 2" key="1">
    <citation type="submission" date="2020-08" db="EMBL/GenBank/DDBJ databases">
        <title>Genomic Encyclopedia of Type Strains, Phase IV (KMG-IV): sequencing the most valuable type-strain genomes for metagenomic binning, comparative biology and taxonomic classification.</title>
        <authorList>
            <person name="Goeker M."/>
        </authorList>
    </citation>
    <scope>NUCLEOTIDE SEQUENCE [LARGE SCALE GENOMIC DNA]</scope>
    <source>
        <strain evidence="1 2">DSM 27057</strain>
    </source>
</reference>